<dbReference type="Proteomes" id="UP000248544">
    <property type="component" value="Unassembled WGS sequence"/>
</dbReference>
<organism evidence="2 3">
    <name type="scientific">Spongiactinospora gelatinilytica</name>
    <dbReference type="NCBI Taxonomy" id="2666298"/>
    <lineage>
        <taxon>Bacteria</taxon>
        <taxon>Bacillati</taxon>
        <taxon>Actinomycetota</taxon>
        <taxon>Actinomycetes</taxon>
        <taxon>Streptosporangiales</taxon>
        <taxon>Streptosporangiaceae</taxon>
        <taxon>Spongiactinospora</taxon>
    </lineage>
</organism>
<feature type="non-terminal residue" evidence="2">
    <location>
        <position position="120"/>
    </location>
</feature>
<feature type="region of interest" description="Disordered" evidence="1">
    <location>
        <begin position="90"/>
        <end position="120"/>
    </location>
</feature>
<feature type="compositionally biased region" description="Basic and acidic residues" evidence="1">
    <location>
        <begin position="105"/>
        <end position="120"/>
    </location>
</feature>
<name>A0A2W2E4W9_9ACTN</name>
<sequence length="120" mass="12562">MRGGHGHIVTPALGGRWHGRHPGRTGVPGVAMSGGVVAVRIRSGEAVTGGGMPVRGAGGRFGGGSGERGARRGCLPARFRYCLPYVRPGRGQGAPFGTRPRRPWRPGERPARLDHRVGQA</sequence>
<protein>
    <submittedName>
        <fullName evidence="2">Uncharacterized protein</fullName>
    </submittedName>
</protein>
<feature type="region of interest" description="Disordered" evidence="1">
    <location>
        <begin position="1"/>
        <end position="29"/>
    </location>
</feature>
<reference evidence="2 3" key="1">
    <citation type="submission" date="2018-01" db="EMBL/GenBank/DDBJ databases">
        <title>Draft genome sequence of Sphaerisporangium sp. 7K107.</title>
        <authorList>
            <person name="Sahin N."/>
            <person name="Saygin H."/>
            <person name="Ay H."/>
        </authorList>
    </citation>
    <scope>NUCLEOTIDE SEQUENCE [LARGE SCALE GENOMIC DNA]</scope>
    <source>
        <strain evidence="2 3">7K107</strain>
    </source>
</reference>
<proteinExistence type="predicted"/>
<dbReference type="AlphaFoldDB" id="A0A2W2E4W9"/>
<evidence type="ECO:0000313" key="3">
    <source>
        <dbReference type="Proteomes" id="UP000248544"/>
    </source>
</evidence>
<dbReference type="EMBL" id="POUA01000635">
    <property type="protein sequence ID" value="PZG19346.1"/>
    <property type="molecule type" value="Genomic_DNA"/>
</dbReference>
<evidence type="ECO:0000256" key="1">
    <source>
        <dbReference type="SAM" id="MobiDB-lite"/>
    </source>
</evidence>
<evidence type="ECO:0000313" key="2">
    <source>
        <dbReference type="EMBL" id="PZG19346.1"/>
    </source>
</evidence>
<gene>
    <name evidence="2" type="ORF">C1I98_37980</name>
</gene>
<accession>A0A2W2E4W9</accession>
<keyword evidence="3" id="KW-1185">Reference proteome</keyword>
<feature type="compositionally biased region" description="Gly residues" evidence="1">
    <location>
        <begin position="47"/>
        <end position="67"/>
    </location>
</feature>
<comment type="caution">
    <text evidence="2">The sequence shown here is derived from an EMBL/GenBank/DDBJ whole genome shotgun (WGS) entry which is preliminary data.</text>
</comment>
<feature type="region of interest" description="Disordered" evidence="1">
    <location>
        <begin position="47"/>
        <end position="69"/>
    </location>
</feature>